<feature type="transmembrane region" description="Helical" evidence="5">
    <location>
        <begin position="161"/>
        <end position="179"/>
    </location>
</feature>
<dbReference type="PANTHER" id="PTHR22950:SF652">
    <property type="entry name" value="TRANSMEMBRANE AMINO ACID TRANSPORTER FAMILY PROTEIN"/>
    <property type="match status" value="1"/>
</dbReference>
<dbReference type="InterPro" id="IPR013057">
    <property type="entry name" value="AA_transpt_TM"/>
</dbReference>
<dbReference type="GO" id="GO:0016020">
    <property type="term" value="C:membrane"/>
    <property type="evidence" value="ECO:0007669"/>
    <property type="project" value="UniProtKB-SubCell"/>
</dbReference>
<dbReference type="InParanoid" id="K3WY99"/>
<evidence type="ECO:0000256" key="2">
    <source>
        <dbReference type="ARBA" id="ARBA00022692"/>
    </source>
</evidence>
<feature type="transmembrane region" description="Helical" evidence="5">
    <location>
        <begin position="239"/>
        <end position="261"/>
    </location>
</feature>
<reference evidence="8" key="2">
    <citation type="submission" date="2010-04" db="EMBL/GenBank/DDBJ databases">
        <authorList>
            <person name="Buell R."/>
            <person name="Hamilton J."/>
            <person name="Hostetler J."/>
        </authorList>
    </citation>
    <scope>NUCLEOTIDE SEQUENCE [LARGE SCALE GENOMIC DNA]</scope>
    <source>
        <strain evidence="8">DAOM:BR144</strain>
    </source>
</reference>
<feature type="transmembrane region" description="Helical" evidence="5">
    <location>
        <begin position="111"/>
        <end position="131"/>
    </location>
</feature>
<feature type="transmembrane region" description="Helical" evidence="5">
    <location>
        <begin position="191"/>
        <end position="210"/>
    </location>
</feature>
<evidence type="ECO:0000256" key="3">
    <source>
        <dbReference type="ARBA" id="ARBA00022989"/>
    </source>
</evidence>
<protein>
    <recommendedName>
        <fullName evidence="6">Amino acid transporter transmembrane domain-containing protein</fullName>
    </recommendedName>
</protein>
<feature type="transmembrane region" description="Helical" evidence="5">
    <location>
        <begin position="325"/>
        <end position="349"/>
    </location>
</feature>
<sequence>MTGRGREQQPLLKAKKTTIGLTRFLGDCGVPFTLLMSAIGAGTLSVPYTFLLLSPGEAVVTLCLVGAAMAFTADIILRVHVAVAARSGNEEMRETYQELAVYASGPRLARVVGFLTAFAVFGACVGCVRVVRDMAPTLVSIFYLSHGTTFDQLVPETQQSYVNNTVWLVFMIVILPLGFFKKISALRFSSYLGFAFSIYLVGAVAYRAMFGADGDPTSVPVAGISGVSGSSFTRLSEAIGIYNFTFMLHLNVIPLLAQLVVSTSSDSGEAALRHAERKMRYNVYGAVFVCVLLYATFGLCAASIYGSSTQGNILLNLEHDPIMAVPRIAILFTILFSFPLLFHPLRSLVLEMQVCGENPTIWTQVIVSVVLLVAQIFVAMRVPGIQVVFSFVGSSILLLLCYLMPTIFYERLYPWRGSRDATLRLWVLRGLLAVATVFCTMATVQLIFK</sequence>
<keyword evidence="3 5" id="KW-1133">Transmembrane helix</keyword>
<reference evidence="8" key="1">
    <citation type="journal article" date="2010" name="Genome Biol.">
        <title>Genome sequence of the necrotrophic plant pathogen Pythium ultimum reveals original pathogenicity mechanisms and effector repertoire.</title>
        <authorList>
            <person name="Levesque C.A."/>
            <person name="Brouwer H."/>
            <person name="Cano L."/>
            <person name="Hamilton J.P."/>
            <person name="Holt C."/>
            <person name="Huitema E."/>
            <person name="Raffaele S."/>
            <person name="Robideau G.P."/>
            <person name="Thines M."/>
            <person name="Win J."/>
            <person name="Zerillo M.M."/>
            <person name="Beakes G.W."/>
            <person name="Boore J.L."/>
            <person name="Busam D."/>
            <person name="Dumas B."/>
            <person name="Ferriera S."/>
            <person name="Fuerstenberg S.I."/>
            <person name="Gachon C.M."/>
            <person name="Gaulin E."/>
            <person name="Govers F."/>
            <person name="Grenville-Briggs L."/>
            <person name="Horner N."/>
            <person name="Hostetler J."/>
            <person name="Jiang R.H."/>
            <person name="Johnson J."/>
            <person name="Krajaejun T."/>
            <person name="Lin H."/>
            <person name="Meijer H.J."/>
            <person name="Moore B."/>
            <person name="Morris P."/>
            <person name="Phuntmart V."/>
            <person name="Puiu D."/>
            <person name="Shetty J."/>
            <person name="Stajich J.E."/>
            <person name="Tripathy S."/>
            <person name="Wawra S."/>
            <person name="van West P."/>
            <person name="Whitty B.R."/>
            <person name="Coutinho P.M."/>
            <person name="Henrissat B."/>
            <person name="Martin F."/>
            <person name="Thomas P.D."/>
            <person name="Tyler B.M."/>
            <person name="De Vries R.P."/>
            <person name="Kamoun S."/>
            <person name="Yandell M."/>
            <person name="Tisserat N."/>
            <person name="Buell C.R."/>
        </authorList>
    </citation>
    <scope>NUCLEOTIDE SEQUENCE</scope>
    <source>
        <strain evidence="8">DAOM:BR144</strain>
    </source>
</reference>
<reference evidence="7" key="3">
    <citation type="submission" date="2015-02" db="UniProtKB">
        <authorList>
            <consortium name="EnsemblProtists"/>
        </authorList>
    </citation>
    <scope>IDENTIFICATION</scope>
    <source>
        <strain evidence="7">DAOM BR144</strain>
    </source>
</reference>
<evidence type="ECO:0000313" key="7">
    <source>
        <dbReference type="EnsemblProtists" id="PYU1_T009948"/>
    </source>
</evidence>
<keyword evidence="2 5" id="KW-0812">Transmembrane</keyword>
<feature type="transmembrane region" description="Helical" evidence="5">
    <location>
        <begin position="385"/>
        <end position="405"/>
    </location>
</feature>
<dbReference type="OMA" id="IYNFTFM"/>
<evidence type="ECO:0000256" key="4">
    <source>
        <dbReference type="ARBA" id="ARBA00023136"/>
    </source>
</evidence>
<name>K3WY99_GLOUD</name>
<dbReference type="AlphaFoldDB" id="K3WY99"/>
<dbReference type="eggNOG" id="KOG1305">
    <property type="taxonomic scope" value="Eukaryota"/>
</dbReference>
<keyword evidence="8" id="KW-1185">Reference proteome</keyword>
<dbReference type="HOGENOM" id="CLU_040258_0_0_1"/>
<feature type="transmembrane region" description="Helical" evidence="5">
    <location>
        <begin position="21"/>
        <end position="46"/>
    </location>
</feature>
<dbReference type="EMBL" id="GL376624">
    <property type="status" value="NOT_ANNOTATED_CDS"/>
    <property type="molecule type" value="Genomic_DNA"/>
</dbReference>
<dbReference type="Pfam" id="PF01490">
    <property type="entry name" value="Aa_trans"/>
    <property type="match status" value="1"/>
</dbReference>
<feature type="domain" description="Amino acid transporter transmembrane" evidence="6">
    <location>
        <begin position="32"/>
        <end position="442"/>
    </location>
</feature>
<feature type="transmembrane region" description="Helical" evidence="5">
    <location>
        <begin position="58"/>
        <end position="77"/>
    </location>
</feature>
<feature type="transmembrane region" description="Helical" evidence="5">
    <location>
        <begin position="281"/>
        <end position="305"/>
    </location>
</feature>
<dbReference type="EnsemblProtists" id="PYU1_T009948">
    <property type="protein sequence ID" value="PYU1_T009948"/>
    <property type="gene ID" value="PYU1_G009930"/>
</dbReference>
<dbReference type="STRING" id="431595.K3WY99"/>
<keyword evidence="4 5" id="KW-0472">Membrane</keyword>
<evidence type="ECO:0000256" key="5">
    <source>
        <dbReference type="SAM" id="Phobius"/>
    </source>
</evidence>
<evidence type="ECO:0000259" key="6">
    <source>
        <dbReference type="Pfam" id="PF01490"/>
    </source>
</evidence>
<organism evidence="7 8">
    <name type="scientific">Globisporangium ultimum (strain ATCC 200006 / CBS 805.95 / DAOM BR144)</name>
    <name type="common">Pythium ultimum</name>
    <dbReference type="NCBI Taxonomy" id="431595"/>
    <lineage>
        <taxon>Eukaryota</taxon>
        <taxon>Sar</taxon>
        <taxon>Stramenopiles</taxon>
        <taxon>Oomycota</taxon>
        <taxon>Peronosporomycetes</taxon>
        <taxon>Pythiales</taxon>
        <taxon>Pythiaceae</taxon>
        <taxon>Globisporangium</taxon>
    </lineage>
</organism>
<dbReference type="VEuPathDB" id="FungiDB:PYU1_G009930"/>
<evidence type="ECO:0000256" key="1">
    <source>
        <dbReference type="ARBA" id="ARBA00004141"/>
    </source>
</evidence>
<dbReference type="Proteomes" id="UP000019132">
    <property type="component" value="Unassembled WGS sequence"/>
</dbReference>
<evidence type="ECO:0000313" key="8">
    <source>
        <dbReference type="Proteomes" id="UP000019132"/>
    </source>
</evidence>
<feature type="transmembrane region" description="Helical" evidence="5">
    <location>
        <begin position="361"/>
        <end position="379"/>
    </location>
</feature>
<proteinExistence type="predicted"/>
<feature type="transmembrane region" description="Helical" evidence="5">
    <location>
        <begin position="426"/>
        <end position="448"/>
    </location>
</feature>
<dbReference type="GO" id="GO:0015179">
    <property type="term" value="F:L-amino acid transmembrane transporter activity"/>
    <property type="evidence" value="ECO:0007669"/>
    <property type="project" value="TreeGrafter"/>
</dbReference>
<comment type="subcellular location">
    <subcellularLocation>
        <location evidence="1">Membrane</location>
        <topology evidence="1">Multi-pass membrane protein</topology>
    </subcellularLocation>
</comment>
<accession>K3WY99</accession>
<dbReference type="PANTHER" id="PTHR22950">
    <property type="entry name" value="AMINO ACID TRANSPORTER"/>
    <property type="match status" value="1"/>
</dbReference>